<feature type="region of interest" description="Disordered" evidence="1">
    <location>
        <begin position="64"/>
        <end position="104"/>
    </location>
</feature>
<proteinExistence type="predicted"/>
<evidence type="ECO:0000256" key="1">
    <source>
        <dbReference type="SAM" id="MobiDB-lite"/>
    </source>
</evidence>
<dbReference type="AlphaFoldDB" id="A0A0F9KLT6"/>
<feature type="compositionally biased region" description="Low complexity" evidence="1">
    <location>
        <begin position="85"/>
        <end position="100"/>
    </location>
</feature>
<organism evidence="2">
    <name type="scientific">marine sediment metagenome</name>
    <dbReference type="NCBI Taxonomy" id="412755"/>
    <lineage>
        <taxon>unclassified sequences</taxon>
        <taxon>metagenomes</taxon>
        <taxon>ecological metagenomes</taxon>
    </lineage>
</organism>
<name>A0A0F9KLT6_9ZZZZ</name>
<gene>
    <name evidence="2" type="ORF">LCGC14_1387260</name>
</gene>
<dbReference type="EMBL" id="LAZR01008924">
    <property type="protein sequence ID" value="KKM75731.1"/>
    <property type="molecule type" value="Genomic_DNA"/>
</dbReference>
<reference evidence="2" key="1">
    <citation type="journal article" date="2015" name="Nature">
        <title>Complex archaea that bridge the gap between prokaryotes and eukaryotes.</title>
        <authorList>
            <person name="Spang A."/>
            <person name="Saw J.H."/>
            <person name="Jorgensen S.L."/>
            <person name="Zaremba-Niedzwiedzka K."/>
            <person name="Martijn J."/>
            <person name="Lind A.E."/>
            <person name="van Eijk R."/>
            <person name="Schleper C."/>
            <person name="Guy L."/>
            <person name="Ettema T.J."/>
        </authorList>
    </citation>
    <scope>NUCLEOTIDE SEQUENCE</scope>
</reference>
<accession>A0A0F9KLT6</accession>
<protein>
    <submittedName>
        <fullName evidence="2">Uncharacterized protein</fullName>
    </submittedName>
</protein>
<comment type="caution">
    <text evidence="2">The sequence shown here is derived from an EMBL/GenBank/DDBJ whole genome shotgun (WGS) entry which is preliminary data.</text>
</comment>
<evidence type="ECO:0000313" key="2">
    <source>
        <dbReference type="EMBL" id="KKM75731.1"/>
    </source>
</evidence>
<sequence>MSGLQLDKCYVEIETEQGIKYWEEKLPYIRRKGKDLSAEYLQGGVLYYEDGTVVERGKSMFFPEWNENGQAPEAPPEPAPVTVDPAGAPEAAPEAAPEPENNLICPKCKTTVKKDGDLFHSPESLMAHMRHCFKEEN</sequence>